<evidence type="ECO:0000313" key="3">
    <source>
        <dbReference type="Proteomes" id="UP000789759"/>
    </source>
</evidence>
<feature type="compositionally biased region" description="Basic and acidic residues" evidence="1">
    <location>
        <begin position="42"/>
        <end position="54"/>
    </location>
</feature>
<protein>
    <submittedName>
        <fullName evidence="2">14918_t:CDS:1</fullName>
    </submittedName>
</protein>
<dbReference type="EMBL" id="CAJVQA010020386">
    <property type="protein sequence ID" value="CAG8763418.1"/>
    <property type="molecule type" value="Genomic_DNA"/>
</dbReference>
<accession>A0A9N9J4H0</accession>
<feature type="non-terminal residue" evidence="2">
    <location>
        <position position="137"/>
    </location>
</feature>
<dbReference type="AlphaFoldDB" id="A0A9N9J4H0"/>
<keyword evidence="3" id="KW-1185">Reference proteome</keyword>
<name>A0A9N9J4H0_9GLOM</name>
<dbReference type="Proteomes" id="UP000789759">
    <property type="component" value="Unassembled WGS sequence"/>
</dbReference>
<evidence type="ECO:0000256" key="1">
    <source>
        <dbReference type="SAM" id="MobiDB-lite"/>
    </source>
</evidence>
<comment type="caution">
    <text evidence="2">The sequence shown here is derived from an EMBL/GenBank/DDBJ whole genome shotgun (WGS) entry which is preliminary data.</text>
</comment>
<organism evidence="2 3">
    <name type="scientific">Cetraspora pellucida</name>
    <dbReference type="NCBI Taxonomy" id="1433469"/>
    <lineage>
        <taxon>Eukaryota</taxon>
        <taxon>Fungi</taxon>
        <taxon>Fungi incertae sedis</taxon>
        <taxon>Mucoromycota</taxon>
        <taxon>Glomeromycotina</taxon>
        <taxon>Glomeromycetes</taxon>
        <taxon>Diversisporales</taxon>
        <taxon>Gigasporaceae</taxon>
        <taxon>Cetraspora</taxon>
    </lineage>
</organism>
<evidence type="ECO:0000313" key="2">
    <source>
        <dbReference type="EMBL" id="CAG8763418.1"/>
    </source>
</evidence>
<reference evidence="2" key="1">
    <citation type="submission" date="2021-06" db="EMBL/GenBank/DDBJ databases">
        <authorList>
            <person name="Kallberg Y."/>
            <person name="Tangrot J."/>
            <person name="Rosling A."/>
        </authorList>
    </citation>
    <scope>NUCLEOTIDE SEQUENCE</scope>
    <source>
        <strain evidence="2">FL966</strain>
    </source>
</reference>
<gene>
    <name evidence="2" type="ORF">CPELLU_LOCUS15457</name>
</gene>
<feature type="non-terminal residue" evidence="2">
    <location>
        <position position="1"/>
    </location>
</feature>
<sequence length="137" mass="15570">LTKNEKDIKLLDPMKDANDSYEEILLESESEELFELDAKKTNCETDSTKSEHKYNLNIPPRQATPPPFSQKCTYMDIDIIPKQVKQLKEIISQSPITKTTTVLPLLFPLNYSTTQQGILSSSKQTSQIQAHSHHAHT</sequence>
<feature type="region of interest" description="Disordered" evidence="1">
    <location>
        <begin position="42"/>
        <end position="70"/>
    </location>
</feature>
<proteinExistence type="predicted"/>